<protein>
    <recommendedName>
        <fullName evidence="3">CBM-cenC domain-containing protein</fullName>
    </recommendedName>
</protein>
<dbReference type="KEGG" id="csg:Cylst_4010"/>
<dbReference type="HOGENOM" id="CLU_945681_0_0_3"/>
<reference evidence="1 2" key="1">
    <citation type="submission" date="2012-06" db="EMBL/GenBank/DDBJ databases">
        <title>Finished chromosome of genome of Cylindrospermum stagnale PCC 7417.</title>
        <authorList>
            <consortium name="US DOE Joint Genome Institute"/>
            <person name="Gugger M."/>
            <person name="Coursin T."/>
            <person name="Rippka R."/>
            <person name="Tandeau De Marsac N."/>
            <person name="Huntemann M."/>
            <person name="Wei C.-L."/>
            <person name="Han J."/>
            <person name="Detter J.C."/>
            <person name="Han C."/>
            <person name="Tapia R."/>
            <person name="Chen A."/>
            <person name="Kyrpides N."/>
            <person name="Mavromatis K."/>
            <person name="Markowitz V."/>
            <person name="Szeto E."/>
            <person name="Ivanova N."/>
            <person name="Pagani I."/>
            <person name="Pati A."/>
            <person name="Goodwin L."/>
            <person name="Nordberg H.P."/>
            <person name="Cantor M.N."/>
            <person name="Hua S.X."/>
            <person name="Woyke T."/>
            <person name="Kerfeld C.A."/>
        </authorList>
    </citation>
    <scope>NUCLEOTIDE SEQUENCE [LARGE SCALE GENOMIC DNA]</scope>
    <source>
        <strain evidence="1 2">PCC 7417</strain>
    </source>
</reference>
<accession>K9X0I7</accession>
<dbReference type="Gene3D" id="2.60.120.260">
    <property type="entry name" value="Galactose-binding domain-like"/>
    <property type="match status" value="2"/>
</dbReference>
<evidence type="ECO:0000313" key="1">
    <source>
        <dbReference type="EMBL" id="AFZ26120.1"/>
    </source>
</evidence>
<proteinExistence type="predicted"/>
<organism evidence="1 2">
    <name type="scientific">Cylindrospermum stagnale PCC 7417</name>
    <dbReference type="NCBI Taxonomy" id="56107"/>
    <lineage>
        <taxon>Bacteria</taxon>
        <taxon>Bacillati</taxon>
        <taxon>Cyanobacteriota</taxon>
        <taxon>Cyanophyceae</taxon>
        <taxon>Nostocales</taxon>
        <taxon>Nostocaceae</taxon>
        <taxon>Cylindrospermum</taxon>
    </lineage>
</organism>
<sequence length="294" mass="33086">MVLVTNVLRNGDFSEGNVGWIIQNDSDANGSTTLAEIITDPDPKRCYLKLTNSNGEKQYVVQQTVAVKPNKRYDLVAKTFYLEGVGKIWRKRQKPGESRSDNTTVTEQVSLNQAKEIDELEIDGNWRMHFFTEADASELTISFTCVSDSPSKECISGISEVFLYEHNLVQNGDFSQYMASWEPHLPSSNSTARAINGELQITLDGKASQKITDIQPNTEYRLTFRNQNPWSGEGNIEIAPDLISEKYTNGAWENKTIEFTTTDDTSEIEIILWSPSTALFDDFALSAIKRPAQY</sequence>
<dbReference type="RefSeq" id="WP_015209363.1">
    <property type="nucleotide sequence ID" value="NC_019757.1"/>
</dbReference>
<evidence type="ECO:0008006" key="3">
    <source>
        <dbReference type="Google" id="ProtNLM"/>
    </source>
</evidence>
<evidence type="ECO:0000313" key="2">
    <source>
        <dbReference type="Proteomes" id="UP000010475"/>
    </source>
</evidence>
<dbReference type="SUPFAM" id="SSF49785">
    <property type="entry name" value="Galactose-binding domain-like"/>
    <property type="match status" value="1"/>
</dbReference>
<dbReference type="AlphaFoldDB" id="K9X0I7"/>
<keyword evidence="2" id="KW-1185">Reference proteome</keyword>
<name>K9X0I7_9NOST</name>
<dbReference type="InterPro" id="IPR008979">
    <property type="entry name" value="Galactose-bd-like_sf"/>
</dbReference>
<dbReference type="Proteomes" id="UP000010475">
    <property type="component" value="Chromosome"/>
</dbReference>
<dbReference type="EMBL" id="CP003642">
    <property type="protein sequence ID" value="AFZ26120.1"/>
    <property type="molecule type" value="Genomic_DNA"/>
</dbReference>
<gene>
    <name evidence="1" type="ORF">Cylst_4010</name>
</gene>